<dbReference type="InterPro" id="IPR023408">
    <property type="entry name" value="MscS_beta-dom_sf"/>
</dbReference>
<dbReference type="Gene3D" id="1.10.287.1260">
    <property type="match status" value="1"/>
</dbReference>
<dbReference type="SUPFAM" id="SSF50182">
    <property type="entry name" value="Sm-like ribonucleoproteins"/>
    <property type="match status" value="1"/>
</dbReference>
<keyword evidence="4 7" id="KW-0812">Transmembrane</keyword>
<reference evidence="11" key="1">
    <citation type="submission" date="2016-06" db="EMBL/GenBank/DDBJ databases">
        <title>Four novel species of enterococci isolated from chicken manure.</title>
        <authorList>
            <person name="Van Tyne D."/>
        </authorList>
    </citation>
    <scope>NUCLEOTIDE SEQUENCE [LARGE SCALE GENOMIC DNA]</scope>
    <source>
        <strain evidence="11">JM9A</strain>
    </source>
</reference>
<dbReference type="Gene3D" id="3.30.70.100">
    <property type="match status" value="1"/>
</dbReference>
<dbReference type="Gene3D" id="2.30.30.60">
    <property type="match status" value="1"/>
</dbReference>
<dbReference type="Pfam" id="PF21088">
    <property type="entry name" value="MS_channel_1st"/>
    <property type="match status" value="1"/>
</dbReference>
<feature type="transmembrane region" description="Helical" evidence="7">
    <location>
        <begin position="129"/>
        <end position="148"/>
    </location>
</feature>
<evidence type="ECO:0000313" key="11">
    <source>
        <dbReference type="Proteomes" id="UP001429357"/>
    </source>
</evidence>
<keyword evidence="5 7" id="KW-1133">Transmembrane helix</keyword>
<dbReference type="InterPro" id="IPR011014">
    <property type="entry name" value="MscS_channel_TM-2"/>
</dbReference>
<dbReference type="SUPFAM" id="SSF82861">
    <property type="entry name" value="Mechanosensitive channel protein MscS (YggB), transmembrane region"/>
    <property type="match status" value="1"/>
</dbReference>
<dbReference type="InterPro" id="IPR006685">
    <property type="entry name" value="MscS_channel_2nd"/>
</dbReference>
<organism evidence="10 11">
    <name type="scientific">Enterococcus diestrammenae</name>
    <dbReference type="NCBI Taxonomy" id="1155073"/>
    <lineage>
        <taxon>Bacteria</taxon>
        <taxon>Bacillati</taxon>
        <taxon>Bacillota</taxon>
        <taxon>Bacilli</taxon>
        <taxon>Lactobacillales</taxon>
        <taxon>Enterococcaceae</taxon>
        <taxon>Enterococcus</taxon>
    </lineage>
</organism>
<sequence>MNKLLFILSNNQLLAATSGTTTDSTGSEIIAPATKQLNAIQRWWQNIDWEAIVGLVIQKAMMLFFLIVLFTILLKVADFLVDHSHQSYQKSGRVNENRVRTIHTLLRNVVHYTLGFFFVYAILSTLGVPVGSLLAGAGIAGLAIGLGAQGFMNDIITGFFIIVEQQIDVGDYVVLQNLAIEGRVINVGIRTLELRSLNGTVHFIPNRNITTISNNSRSDMQVIVDVRILPAEGLERIREVIEAVNQQLTESNQEKITTPPTVFGLVDIGGGNYVIRSTFYAVNGTQATLKEEFLASSIDALTAAGFTIPTTPVTGLSA</sequence>
<comment type="similarity">
    <text evidence="2">Belongs to the MscS (TC 1.A.23) family.</text>
</comment>
<evidence type="ECO:0000256" key="1">
    <source>
        <dbReference type="ARBA" id="ARBA00004651"/>
    </source>
</evidence>
<dbReference type="InterPro" id="IPR049142">
    <property type="entry name" value="MS_channel_1st"/>
</dbReference>
<dbReference type="EMBL" id="MAEI02000001">
    <property type="protein sequence ID" value="MEO1782082.1"/>
    <property type="molecule type" value="Genomic_DNA"/>
</dbReference>
<comment type="caution">
    <text evidence="10">The sequence shown here is derived from an EMBL/GenBank/DDBJ whole genome shotgun (WGS) entry which is preliminary data.</text>
</comment>
<dbReference type="RefSeq" id="WP_161870455.1">
    <property type="nucleotide sequence ID" value="NZ_MAEI02000001.1"/>
</dbReference>
<evidence type="ECO:0000256" key="3">
    <source>
        <dbReference type="ARBA" id="ARBA00022475"/>
    </source>
</evidence>
<comment type="subcellular location">
    <subcellularLocation>
        <location evidence="1">Cell membrane</location>
        <topology evidence="1">Multi-pass membrane protein</topology>
    </subcellularLocation>
</comment>
<dbReference type="Pfam" id="PF00924">
    <property type="entry name" value="MS_channel_2nd"/>
    <property type="match status" value="1"/>
</dbReference>
<evidence type="ECO:0000256" key="2">
    <source>
        <dbReference type="ARBA" id="ARBA00008017"/>
    </source>
</evidence>
<accession>A0ABV0F4U1</accession>
<dbReference type="InterPro" id="IPR011066">
    <property type="entry name" value="MscS_channel_C_sf"/>
</dbReference>
<proteinExistence type="inferred from homology"/>
<feature type="domain" description="Mechanosensitive ion channel MscS" evidence="8">
    <location>
        <begin position="153"/>
        <end position="217"/>
    </location>
</feature>
<evidence type="ECO:0000256" key="6">
    <source>
        <dbReference type="ARBA" id="ARBA00023136"/>
    </source>
</evidence>
<evidence type="ECO:0000256" key="7">
    <source>
        <dbReference type="SAM" id="Phobius"/>
    </source>
</evidence>
<feature type="transmembrane region" description="Helical" evidence="7">
    <location>
        <begin position="102"/>
        <end position="123"/>
    </location>
</feature>
<dbReference type="SUPFAM" id="SSF82689">
    <property type="entry name" value="Mechanosensitive channel protein MscS (YggB), C-terminal domain"/>
    <property type="match status" value="1"/>
</dbReference>
<keyword evidence="3" id="KW-1003">Cell membrane</keyword>
<dbReference type="Proteomes" id="UP001429357">
    <property type="component" value="Unassembled WGS sequence"/>
</dbReference>
<dbReference type="InterPro" id="IPR010920">
    <property type="entry name" value="LSM_dom_sf"/>
</dbReference>
<keyword evidence="6 7" id="KW-0472">Membrane</keyword>
<evidence type="ECO:0000256" key="5">
    <source>
        <dbReference type="ARBA" id="ARBA00022989"/>
    </source>
</evidence>
<dbReference type="InterPro" id="IPR045276">
    <property type="entry name" value="YbiO_bact"/>
</dbReference>
<dbReference type="PANTHER" id="PTHR30460:SF0">
    <property type="entry name" value="MODERATE CONDUCTANCE MECHANOSENSITIVE CHANNEL YBIO"/>
    <property type="match status" value="1"/>
</dbReference>
<keyword evidence="11" id="KW-1185">Reference proteome</keyword>
<reference evidence="10 11" key="2">
    <citation type="submission" date="2024-02" db="EMBL/GenBank/DDBJ databases">
        <title>The Genome Sequence of Enterococcus diestrammenae JM9A.</title>
        <authorList>
            <person name="Earl A."/>
            <person name="Manson A."/>
            <person name="Gilmore M."/>
            <person name="Sanders J."/>
            <person name="Shea T."/>
            <person name="Howe W."/>
            <person name="Livny J."/>
            <person name="Cuomo C."/>
            <person name="Neafsey D."/>
            <person name="Birren B."/>
        </authorList>
    </citation>
    <scope>NUCLEOTIDE SEQUENCE [LARGE SCALE GENOMIC DNA]</scope>
    <source>
        <strain evidence="10 11">JM9A</strain>
    </source>
</reference>
<protein>
    <submittedName>
        <fullName evidence="10">Moderate conductance mechanosensitive channel</fullName>
    </submittedName>
</protein>
<evidence type="ECO:0000259" key="9">
    <source>
        <dbReference type="Pfam" id="PF21088"/>
    </source>
</evidence>
<evidence type="ECO:0000256" key="4">
    <source>
        <dbReference type="ARBA" id="ARBA00022692"/>
    </source>
</evidence>
<evidence type="ECO:0000313" key="10">
    <source>
        <dbReference type="EMBL" id="MEO1782082.1"/>
    </source>
</evidence>
<gene>
    <name evidence="10" type="ORF">BAU18_001675</name>
</gene>
<name>A0ABV0F4U1_9ENTE</name>
<dbReference type="PANTHER" id="PTHR30460">
    <property type="entry name" value="MODERATE CONDUCTANCE MECHANOSENSITIVE CHANNEL YBIO"/>
    <property type="match status" value="1"/>
</dbReference>
<evidence type="ECO:0000259" key="8">
    <source>
        <dbReference type="Pfam" id="PF00924"/>
    </source>
</evidence>
<feature type="domain" description="Mechanosensitive ion channel transmembrane helices 2/3" evidence="9">
    <location>
        <begin position="109"/>
        <end position="149"/>
    </location>
</feature>
<feature type="transmembrane region" description="Helical" evidence="7">
    <location>
        <begin position="60"/>
        <end position="81"/>
    </location>
</feature>